<accession>A0A0B6ZIF2</accession>
<gene>
    <name evidence="2" type="primary">ORF65907</name>
</gene>
<feature type="region of interest" description="Disordered" evidence="1">
    <location>
        <begin position="1"/>
        <end position="38"/>
    </location>
</feature>
<sequence>MTARVLSPGSGASFPSHTRTKPPPTGFPSSDASPPRTILRINSPDVVKDVITTPYQLTSQLNTPDSGFSGAAVCTPLKTPESGLSSRTATPPCSGNSGRRRKTVTINESQTSIVMIPPDDLIVPYSRITVQSQARLEAVPLMHGLDYRESHEQGSPDHPDAGYLVDNCTGWPLTRTDSLESRDNPFLPGGELSRETEDLLSRATIVRDNFFLNENEKQALRDQQQQLQHQQQMSGVKHGSTHEKPWDHVHSSSTRGYSLSQPGSNEITEESTQVHASQSPLLAVASNSSTNGGNINQPQPQENGKIGDNGTSPDVVLISVPDDDNQSALGQSGTTGDADRIFLTADLHDSDKKYGKKCCNMM</sequence>
<proteinExistence type="predicted"/>
<feature type="compositionally biased region" description="Low complexity" evidence="1">
    <location>
        <begin position="223"/>
        <end position="232"/>
    </location>
</feature>
<organism evidence="2">
    <name type="scientific">Arion vulgaris</name>
    <dbReference type="NCBI Taxonomy" id="1028688"/>
    <lineage>
        <taxon>Eukaryota</taxon>
        <taxon>Metazoa</taxon>
        <taxon>Spiralia</taxon>
        <taxon>Lophotrochozoa</taxon>
        <taxon>Mollusca</taxon>
        <taxon>Gastropoda</taxon>
        <taxon>Heterobranchia</taxon>
        <taxon>Euthyneura</taxon>
        <taxon>Panpulmonata</taxon>
        <taxon>Eupulmonata</taxon>
        <taxon>Stylommatophora</taxon>
        <taxon>Helicina</taxon>
        <taxon>Arionoidea</taxon>
        <taxon>Arionidae</taxon>
        <taxon>Arion</taxon>
    </lineage>
</organism>
<feature type="compositionally biased region" description="Polar residues" evidence="1">
    <location>
        <begin position="251"/>
        <end position="302"/>
    </location>
</feature>
<evidence type="ECO:0000256" key="1">
    <source>
        <dbReference type="SAM" id="MobiDB-lite"/>
    </source>
</evidence>
<protein>
    <submittedName>
        <fullName evidence="2">Uncharacterized protein</fullName>
    </submittedName>
</protein>
<dbReference type="EMBL" id="HACG01021453">
    <property type="protein sequence ID" value="CEK68318.1"/>
    <property type="molecule type" value="Transcribed_RNA"/>
</dbReference>
<feature type="region of interest" description="Disordered" evidence="1">
    <location>
        <begin position="79"/>
        <end position="101"/>
    </location>
</feature>
<feature type="compositionally biased region" description="Polar residues" evidence="1">
    <location>
        <begin position="326"/>
        <end position="335"/>
    </location>
</feature>
<name>A0A0B6ZIF2_9EUPU</name>
<feature type="region of interest" description="Disordered" evidence="1">
    <location>
        <begin position="218"/>
        <end position="336"/>
    </location>
</feature>
<evidence type="ECO:0000313" key="2">
    <source>
        <dbReference type="EMBL" id="CEK68318.1"/>
    </source>
</evidence>
<dbReference type="AlphaFoldDB" id="A0A0B6ZIF2"/>
<feature type="compositionally biased region" description="Basic and acidic residues" evidence="1">
    <location>
        <begin position="240"/>
        <end position="250"/>
    </location>
</feature>
<reference evidence="2" key="1">
    <citation type="submission" date="2014-12" db="EMBL/GenBank/DDBJ databases">
        <title>Insight into the proteome of Arion vulgaris.</title>
        <authorList>
            <person name="Aradska J."/>
            <person name="Bulat T."/>
            <person name="Smidak R."/>
            <person name="Sarate P."/>
            <person name="Gangsoo J."/>
            <person name="Sialana F."/>
            <person name="Bilban M."/>
            <person name="Lubec G."/>
        </authorList>
    </citation>
    <scope>NUCLEOTIDE SEQUENCE</scope>
    <source>
        <tissue evidence="2">Skin</tissue>
    </source>
</reference>
<feature type="compositionally biased region" description="Polar residues" evidence="1">
    <location>
        <begin position="82"/>
        <end position="97"/>
    </location>
</feature>